<dbReference type="PANTHER" id="PTHR13887">
    <property type="entry name" value="GLUTATHIONE S-TRANSFERASE KAPPA"/>
    <property type="match status" value="1"/>
</dbReference>
<keyword evidence="5" id="KW-0676">Redox-active center</keyword>
<keyword evidence="4" id="KW-1015">Disulfide bond</keyword>
<sequence>MSKQAKSKAPSGGDNFTRWLVIGMVALVVITGVAFSMMSQSTKANASFTALKDYTMAAPVKAIVDPAQGSGLVLNPGNKLQIDIWEDPQCPICRSFEQANGAYIDDLVRTNKATVVFHVLSFLGDESVRTANAEFCAAEEGQYLDFHKAVYLVQPTLENSGFFSNANLIKIGDYIGLKSKTFIDCVNKGSKFAAVKASYDSMSKYKVTGTPTVFINGKLWERKSSDFNLAEFRLAVEAG</sequence>
<name>A0A6J6MYJ3_9ZZZZ</name>
<dbReference type="AlphaFoldDB" id="A0A6J6MYJ3"/>
<evidence type="ECO:0000256" key="4">
    <source>
        <dbReference type="ARBA" id="ARBA00023157"/>
    </source>
</evidence>
<keyword evidence="6" id="KW-0472">Membrane</keyword>
<evidence type="ECO:0000256" key="1">
    <source>
        <dbReference type="ARBA" id="ARBA00005791"/>
    </source>
</evidence>
<evidence type="ECO:0000256" key="3">
    <source>
        <dbReference type="ARBA" id="ARBA00023002"/>
    </source>
</evidence>
<dbReference type="EMBL" id="CAFABF010000003">
    <property type="protein sequence ID" value="CAB4818508.1"/>
    <property type="molecule type" value="Genomic_DNA"/>
</dbReference>
<keyword evidence="3" id="KW-0560">Oxidoreductase</keyword>
<dbReference type="SUPFAM" id="SSF52833">
    <property type="entry name" value="Thioredoxin-like"/>
    <property type="match status" value="1"/>
</dbReference>
<evidence type="ECO:0000256" key="5">
    <source>
        <dbReference type="ARBA" id="ARBA00023284"/>
    </source>
</evidence>
<keyword evidence="2" id="KW-0732">Signal</keyword>
<dbReference type="Pfam" id="PF13462">
    <property type="entry name" value="Thioredoxin_4"/>
    <property type="match status" value="1"/>
</dbReference>
<dbReference type="EMBL" id="CAEZXG010000027">
    <property type="protein sequence ID" value="CAB4679421.1"/>
    <property type="molecule type" value="Genomic_DNA"/>
</dbReference>
<comment type="similarity">
    <text evidence="1">Belongs to the thioredoxin family. DsbA subfamily.</text>
</comment>
<evidence type="ECO:0000256" key="6">
    <source>
        <dbReference type="SAM" id="Phobius"/>
    </source>
</evidence>
<proteinExistence type="inferred from homology"/>
<evidence type="ECO:0000256" key="2">
    <source>
        <dbReference type="ARBA" id="ARBA00022729"/>
    </source>
</evidence>
<evidence type="ECO:0000313" key="9">
    <source>
        <dbReference type="EMBL" id="CAB4818508.1"/>
    </source>
</evidence>
<feature type="transmembrane region" description="Helical" evidence="6">
    <location>
        <begin position="20"/>
        <end position="38"/>
    </location>
</feature>
<dbReference type="Gene3D" id="3.40.30.10">
    <property type="entry name" value="Glutaredoxin"/>
    <property type="match status" value="1"/>
</dbReference>
<dbReference type="InterPro" id="IPR012336">
    <property type="entry name" value="Thioredoxin-like_fold"/>
</dbReference>
<evidence type="ECO:0000259" key="7">
    <source>
        <dbReference type="Pfam" id="PF13462"/>
    </source>
</evidence>
<dbReference type="InterPro" id="IPR036249">
    <property type="entry name" value="Thioredoxin-like_sf"/>
</dbReference>
<evidence type="ECO:0000313" key="8">
    <source>
        <dbReference type="EMBL" id="CAB4679421.1"/>
    </source>
</evidence>
<organism evidence="8">
    <name type="scientific">freshwater metagenome</name>
    <dbReference type="NCBI Taxonomy" id="449393"/>
    <lineage>
        <taxon>unclassified sequences</taxon>
        <taxon>metagenomes</taxon>
        <taxon>ecological metagenomes</taxon>
    </lineage>
</organism>
<accession>A0A6J6MYJ3</accession>
<dbReference type="GO" id="GO:0016491">
    <property type="term" value="F:oxidoreductase activity"/>
    <property type="evidence" value="ECO:0007669"/>
    <property type="project" value="UniProtKB-KW"/>
</dbReference>
<feature type="domain" description="Thioredoxin-like fold" evidence="7">
    <location>
        <begin position="79"/>
        <end position="225"/>
    </location>
</feature>
<keyword evidence="6" id="KW-1133">Transmembrane helix</keyword>
<keyword evidence="6" id="KW-0812">Transmembrane</keyword>
<reference evidence="8" key="1">
    <citation type="submission" date="2020-05" db="EMBL/GenBank/DDBJ databases">
        <authorList>
            <person name="Chiriac C."/>
            <person name="Salcher M."/>
            <person name="Ghai R."/>
            <person name="Kavagutti S V."/>
        </authorList>
    </citation>
    <scope>NUCLEOTIDE SEQUENCE</scope>
</reference>
<dbReference type="PANTHER" id="PTHR13887:SF14">
    <property type="entry name" value="DISULFIDE BOND FORMATION PROTEIN D"/>
    <property type="match status" value="1"/>
</dbReference>
<dbReference type="CDD" id="cd02972">
    <property type="entry name" value="DsbA_family"/>
    <property type="match status" value="1"/>
</dbReference>
<gene>
    <name evidence="8" type="ORF">UFOPK2359_00592</name>
    <name evidence="9" type="ORF">UFOPK3167_00128</name>
</gene>
<protein>
    <submittedName>
        <fullName evidence="8">Unannotated protein</fullName>
    </submittedName>
</protein>